<evidence type="ECO:0000256" key="3">
    <source>
        <dbReference type="ARBA" id="ARBA00023163"/>
    </source>
</evidence>
<sequence length="188" mass="20901">MRPAAARTRRDLHHALAATLVSHPRCTLSELAQGAGISRATLYRFAPTREAIDEALFAAGFERLEAAAVWFDEGGDARHVLERVTATLLADWELVTLLFARMMEEQQRQGDLHLLPERWAPIGERFEAFFLRGQAAGEFNVGFTAVWLADFYWTCFYGITWSLARGRLAPAAAASTLLASFQRGAMKG</sequence>
<evidence type="ECO:0000313" key="4">
    <source>
        <dbReference type="EMBL" id="KOE98440.1"/>
    </source>
</evidence>
<accession>A0A0L8A810</accession>
<dbReference type="PANTHER" id="PTHR30055">
    <property type="entry name" value="HTH-TYPE TRANSCRIPTIONAL REGULATOR RUTR"/>
    <property type="match status" value="1"/>
</dbReference>
<evidence type="ECO:0000256" key="2">
    <source>
        <dbReference type="ARBA" id="ARBA00023125"/>
    </source>
</evidence>
<comment type="caution">
    <text evidence="4">The sequence shown here is derived from an EMBL/GenBank/DDBJ whole genome shotgun (WGS) entry which is preliminary data.</text>
</comment>
<dbReference type="RefSeq" id="WP_010482618.1">
    <property type="nucleotide sequence ID" value="NZ_AJLO02000029.1"/>
</dbReference>
<evidence type="ECO:0000256" key="1">
    <source>
        <dbReference type="ARBA" id="ARBA00023015"/>
    </source>
</evidence>
<dbReference type="GO" id="GO:0000976">
    <property type="term" value="F:transcription cis-regulatory region binding"/>
    <property type="evidence" value="ECO:0007669"/>
    <property type="project" value="TreeGrafter"/>
</dbReference>
<dbReference type="GO" id="GO:0003700">
    <property type="term" value="F:DNA-binding transcription factor activity"/>
    <property type="evidence" value="ECO:0007669"/>
    <property type="project" value="TreeGrafter"/>
</dbReference>
<keyword evidence="3" id="KW-0804">Transcription</keyword>
<dbReference type="AlphaFoldDB" id="A0A0L8A810"/>
<keyword evidence="2" id="KW-0238">DNA-binding</keyword>
<dbReference type="Gene3D" id="1.10.357.10">
    <property type="entry name" value="Tetracycline Repressor, domain 2"/>
    <property type="match status" value="1"/>
</dbReference>
<proteinExistence type="predicted"/>
<dbReference type="Proteomes" id="UP000036890">
    <property type="component" value="Unassembled WGS sequence"/>
</dbReference>
<evidence type="ECO:0000313" key="5">
    <source>
        <dbReference type="Proteomes" id="UP000036890"/>
    </source>
</evidence>
<dbReference type="SUPFAM" id="SSF46689">
    <property type="entry name" value="Homeodomain-like"/>
    <property type="match status" value="1"/>
</dbReference>
<name>A0A0L8A810_9GAMM</name>
<dbReference type="EMBL" id="AJLO02000029">
    <property type="protein sequence ID" value="KOE98440.1"/>
    <property type="molecule type" value="Genomic_DNA"/>
</dbReference>
<protein>
    <submittedName>
        <fullName evidence="4">Transcriptional regulator</fullName>
    </submittedName>
</protein>
<organism evidence="4 5">
    <name type="scientific">Stenotrophomonas geniculata N1</name>
    <dbReference type="NCBI Taxonomy" id="1167641"/>
    <lineage>
        <taxon>Bacteria</taxon>
        <taxon>Pseudomonadati</taxon>
        <taxon>Pseudomonadota</taxon>
        <taxon>Gammaproteobacteria</taxon>
        <taxon>Lysobacterales</taxon>
        <taxon>Lysobacteraceae</taxon>
        <taxon>Stenotrophomonas</taxon>
    </lineage>
</organism>
<dbReference type="SUPFAM" id="SSF48498">
    <property type="entry name" value="Tetracyclin repressor-like, C-terminal domain"/>
    <property type="match status" value="1"/>
</dbReference>
<gene>
    <name evidence="4" type="ORF">W7K_15255</name>
</gene>
<reference evidence="4 5" key="1">
    <citation type="journal article" date="2012" name="J. Bacteriol.">
        <title>Genome sequence of a novel nicotine-degrading strain, Pseudomonas geniculata N1.</title>
        <authorList>
            <person name="Tang H."/>
            <person name="Yu H."/>
            <person name="Tai C."/>
            <person name="Huang K."/>
            <person name="Liu Y."/>
            <person name="Wang L."/>
            <person name="Yao Y."/>
            <person name="Wu G."/>
            <person name="Xu P."/>
        </authorList>
    </citation>
    <scope>NUCLEOTIDE SEQUENCE [LARGE SCALE GENOMIC DNA]</scope>
    <source>
        <strain evidence="4 5">N1</strain>
    </source>
</reference>
<dbReference type="OrthoDB" id="8654052at2"/>
<dbReference type="InterPro" id="IPR009057">
    <property type="entry name" value="Homeodomain-like_sf"/>
</dbReference>
<dbReference type="InterPro" id="IPR050109">
    <property type="entry name" value="HTH-type_TetR-like_transc_reg"/>
</dbReference>
<dbReference type="PANTHER" id="PTHR30055:SF234">
    <property type="entry name" value="HTH-TYPE TRANSCRIPTIONAL REGULATOR BETI"/>
    <property type="match status" value="1"/>
</dbReference>
<keyword evidence="1" id="KW-0805">Transcription regulation</keyword>
<dbReference type="InterPro" id="IPR036271">
    <property type="entry name" value="Tet_transcr_reg_TetR-rel_C_sf"/>
</dbReference>